<evidence type="ECO:0000313" key="3">
    <source>
        <dbReference type="Proteomes" id="UP000661077"/>
    </source>
</evidence>
<evidence type="ECO:0000313" key="2">
    <source>
        <dbReference type="EMBL" id="MBM0104575.1"/>
    </source>
</evidence>
<feature type="signal peptide" evidence="1">
    <location>
        <begin position="1"/>
        <end position="30"/>
    </location>
</feature>
<evidence type="ECO:0000256" key="1">
    <source>
        <dbReference type="SAM" id="SignalP"/>
    </source>
</evidence>
<sequence length="291" mass="32173">MIPERNVGSRLSQHLLASVLLGLALNVAQAADNKPTNDKLPDWAPQPKPHVVEDRFRVEVMTLGAAIDTDLRIDRTIATPGTMVSAEDDLGLDDMKILPLGEITLLPGERHLLRLSGFGLRRNQEQAIGRTIVFDEQTYQPGEVVDSTLNLTLVGLTYGYSIVKLREFDLALTFGIQVVEVEANAVVRSRVVREAETGVTPLPLAGIEGRFDFDDSWSVEARVQYLSVEFDEVDGSVLDARAALTWRMNPHLVWGLGYRHFAVEVDSRDVDTPGFVDLQMAGPLLFLRASL</sequence>
<organism evidence="2 3">
    <name type="scientific">Steroidobacter gossypii</name>
    <dbReference type="NCBI Taxonomy" id="2805490"/>
    <lineage>
        <taxon>Bacteria</taxon>
        <taxon>Pseudomonadati</taxon>
        <taxon>Pseudomonadota</taxon>
        <taxon>Gammaproteobacteria</taxon>
        <taxon>Steroidobacterales</taxon>
        <taxon>Steroidobacteraceae</taxon>
        <taxon>Steroidobacter</taxon>
    </lineage>
</organism>
<accession>A0ABS1WUC4</accession>
<keyword evidence="3" id="KW-1185">Reference proteome</keyword>
<dbReference type="EMBL" id="JAEVLS010000001">
    <property type="protein sequence ID" value="MBM0104575.1"/>
    <property type="molecule type" value="Genomic_DNA"/>
</dbReference>
<name>A0ABS1WUC4_9GAMM</name>
<gene>
    <name evidence="2" type="ORF">JM946_07440</name>
</gene>
<keyword evidence="1" id="KW-0732">Signal</keyword>
<comment type="caution">
    <text evidence="2">The sequence shown here is derived from an EMBL/GenBank/DDBJ whole genome shotgun (WGS) entry which is preliminary data.</text>
</comment>
<dbReference type="RefSeq" id="WP_203166514.1">
    <property type="nucleotide sequence ID" value="NZ_JAEVLS010000001.1"/>
</dbReference>
<reference evidence="2 3" key="1">
    <citation type="journal article" date="2021" name="Int. J. Syst. Evol. Microbiol.">
        <title>Steroidobacter gossypii sp. nov., isolated from soil of cotton cropping field.</title>
        <authorList>
            <person name="Huang R."/>
            <person name="Yang S."/>
            <person name="Zhen C."/>
            <person name="Liu W."/>
        </authorList>
    </citation>
    <scope>NUCLEOTIDE SEQUENCE [LARGE SCALE GENOMIC DNA]</scope>
    <source>
        <strain evidence="2 3">S1-65</strain>
    </source>
</reference>
<dbReference type="Proteomes" id="UP000661077">
    <property type="component" value="Unassembled WGS sequence"/>
</dbReference>
<protein>
    <recommendedName>
        <fullName evidence="4">Outer membrane beta-barrel protein</fullName>
    </recommendedName>
</protein>
<proteinExistence type="predicted"/>
<feature type="chain" id="PRO_5047486367" description="Outer membrane beta-barrel protein" evidence="1">
    <location>
        <begin position="31"/>
        <end position="291"/>
    </location>
</feature>
<evidence type="ECO:0008006" key="4">
    <source>
        <dbReference type="Google" id="ProtNLM"/>
    </source>
</evidence>